<evidence type="ECO:0000313" key="2">
    <source>
        <dbReference type="Proteomes" id="UP000186677"/>
    </source>
</evidence>
<organism evidence="1 2">
    <name type="scientific">Pseudomonas versuta</name>
    <dbReference type="NCBI Taxonomy" id="1788301"/>
    <lineage>
        <taxon>Bacteria</taxon>
        <taxon>Pseudomonadati</taxon>
        <taxon>Pseudomonadota</taxon>
        <taxon>Gammaproteobacteria</taxon>
        <taxon>Pseudomonadales</taxon>
        <taxon>Pseudomonadaceae</taxon>
        <taxon>Pseudomonas</taxon>
    </lineage>
</organism>
<proteinExistence type="predicted"/>
<keyword evidence="2" id="KW-1185">Reference proteome</keyword>
<accession>A0ABX3E5I8</accession>
<sequence>MSTQLRTFFDHSRHKLWVRNVTSQLDVLAFEGREGLSQVFN</sequence>
<comment type="caution">
    <text evidence="1">The sequence shown here is derived from an EMBL/GenBank/DDBJ whole genome shotgun (WGS) entry which is preliminary data.</text>
</comment>
<gene>
    <name evidence="1" type="ORF">BOH73_19540</name>
</gene>
<dbReference type="Proteomes" id="UP000186677">
    <property type="component" value="Unassembled WGS sequence"/>
</dbReference>
<protein>
    <submittedName>
        <fullName evidence="1">Type IV secretion protein Rhs</fullName>
    </submittedName>
</protein>
<evidence type="ECO:0000313" key="1">
    <source>
        <dbReference type="EMBL" id="OKA18565.1"/>
    </source>
</evidence>
<dbReference type="EMBL" id="MPJC01000017">
    <property type="protein sequence ID" value="OKA18565.1"/>
    <property type="molecule type" value="Genomic_DNA"/>
</dbReference>
<reference evidence="1 2" key="1">
    <citation type="submission" date="2016-11" db="EMBL/GenBank/DDBJ databases">
        <title>Draft genome of Pseudomonas versuta A4R1.5.</title>
        <authorList>
            <person name="See-Too W.-S."/>
        </authorList>
    </citation>
    <scope>NUCLEOTIDE SEQUENCE [LARGE SCALE GENOMIC DNA]</scope>
    <source>
        <strain evidence="1 2">A4R1.5</strain>
    </source>
</reference>
<name>A0ABX3E5I8_9PSED</name>
<feature type="non-terminal residue" evidence="1">
    <location>
        <position position="41"/>
    </location>
</feature>